<dbReference type="SUPFAM" id="SSF55874">
    <property type="entry name" value="ATPase domain of HSP90 chaperone/DNA topoisomerase II/histidine kinase"/>
    <property type="match status" value="1"/>
</dbReference>
<feature type="domain" description="Histidine kinase" evidence="9">
    <location>
        <begin position="355"/>
        <end position="571"/>
    </location>
</feature>
<dbReference type="InterPro" id="IPR005467">
    <property type="entry name" value="His_kinase_dom"/>
</dbReference>
<sequence length="575" mass="65504">MKRRIYLSLLAMGFACMAVTILIYSWVVWHSAQEQAMTELNNAVTIMTTSIKQVDDPLRYLQQTGQNEKGNMRITWIGSTGHILYESDYDQEAMENHLERPEVQEAIKEGKGSSVRMSSTLEKTLYYKAVRLDNGTILRLSLERRSLYMHFLSLLPLLLLLLALTSLACIKASRMLTTSLLAPLRRTALIMENIGSPEDIRGKVPPVYSELRPLVQKILDQSEVINHTIQTLEQQRNVIRLMMENLQEGVILTDPSYKILVINQCAKSVLDLRQNLTVSGLDLPSLFTAIDWELIRQAGTSEAASEQRFALEDSLYQLTVQPVYKDHTFYGVLFILDDITERERREQLRREFTSNVSHELKTPLTSIRGFAEVLAAGMFKSHEDAQHFGTRIYEQANRLLGMIEEILHLTRIEEKKQSKPMEAVHLKPIVQDVASFMEPVLLEKQITVHCTLADVTVWGDEGRLREVVVNLVDNAVKYNRPGGHVYVSLREEEQRVLLQVTDTGIGIPEDKQKRVFERFYRADVSHSDKIEGSGLGLSIVKHIVDQHQGRISLTSKENSGTRITVSFPAYREQNG</sequence>
<accession>A0ABR6VKS3</accession>
<evidence type="ECO:0000256" key="1">
    <source>
        <dbReference type="ARBA" id="ARBA00000085"/>
    </source>
</evidence>
<dbReference type="Gene3D" id="3.30.450.20">
    <property type="entry name" value="PAS domain"/>
    <property type="match status" value="1"/>
</dbReference>
<dbReference type="Pfam" id="PF02518">
    <property type="entry name" value="HATPase_c"/>
    <property type="match status" value="1"/>
</dbReference>
<dbReference type="SMART" id="SM00388">
    <property type="entry name" value="HisKA"/>
    <property type="match status" value="1"/>
</dbReference>
<dbReference type="Gene3D" id="1.10.287.130">
    <property type="match status" value="1"/>
</dbReference>
<comment type="subcellular location">
    <subcellularLocation>
        <location evidence="2">Membrane</location>
    </subcellularLocation>
</comment>
<dbReference type="EMBL" id="JACOGK010000023">
    <property type="protein sequence ID" value="MBC3537294.1"/>
    <property type="molecule type" value="Genomic_DNA"/>
</dbReference>
<dbReference type="SMART" id="SM00387">
    <property type="entry name" value="HATPase_c"/>
    <property type="match status" value="1"/>
</dbReference>
<comment type="caution">
    <text evidence="10">The sequence shown here is derived from an EMBL/GenBank/DDBJ whole genome shotgun (WGS) entry which is preliminary data.</text>
</comment>
<organism evidence="10 11">
    <name type="scientific">Megasphaera hominis</name>
    <dbReference type="NCBI Taxonomy" id="159836"/>
    <lineage>
        <taxon>Bacteria</taxon>
        <taxon>Bacillati</taxon>
        <taxon>Bacillota</taxon>
        <taxon>Negativicutes</taxon>
        <taxon>Veillonellales</taxon>
        <taxon>Veillonellaceae</taxon>
        <taxon>Megasphaera</taxon>
    </lineage>
</organism>
<dbReference type="CDD" id="cd00082">
    <property type="entry name" value="HisKA"/>
    <property type="match status" value="1"/>
</dbReference>
<dbReference type="Pfam" id="PF00512">
    <property type="entry name" value="HisKA"/>
    <property type="match status" value="1"/>
</dbReference>
<evidence type="ECO:0000256" key="3">
    <source>
        <dbReference type="ARBA" id="ARBA00012438"/>
    </source>
</evidence>
<dbReference type="PRINTS" id="PR00344">
    <property type="entry name" value="BCTRLSENSOR"/>
</dbReference>
<name>A0ABR6VKS3_9FIRM</name>
<dbReference type="InterPro" id="IPR035965">
    <property type="entry name" value="PAS-like_dom_sf"/>
</dbReference>
<evidence type="ECO:0000256" key="7">
    <source>
        <dbReference type="ARBA" id="ARBA00023012"/>
    </source>
</evidence>
<dbReference type="InterPro" id="IPR036097">
    <property type="entry name" value="HisK_dim/P_sf"/>
</dbReference>
<evidence type="ECO:0000256" key="8">
    <source>
        <dbReference type="SAM" id="Phobius"/>
    </source>
</evidence>
<evidence type="ECO:0000313" key="10">
    <source>
        <dbReference type="EMBL" id="MBC3537294.1"/>
    </source>
</evidence>
<dbReference type="GO" id="GO:0016301">
    <property type="term" value="F:kinase activity"/>
    <property type="evidence" value="ECO:0007669"/>
    <property type="project" value="UniProtKB-KW"/>
</dbReference>
<dbReference type="PROSITE" id="PS50109">
    <property type="entry name" value="HIS_KIN"/>
    <property type="match status" value="1"/>
</dbReference>
<dbReference type="SUPFAM" id="SSF55785">
    <property type="entry name" value="PYP-like sensor domain (PAS domain)"/>
    <property type="match status" value="1"/>
</dbReference>
<feature type="transmembrane region" description="Helical" evidence="8">
    <location>
        <begin position="147"/>
        <end position="170"/>
    </location>
</feature>
<evidence type="ECO:0000256" key="2">
    <source>
        <dbReference type="ARBA" id="ARBA00004370"/>
    </source>
</evidence>
<dbReference type="Proteomes" id="UP000606870">
    <property type="component" value="Unassembled WGS sequence"/>
</dbReference>
<dbReference type="RefSeq" id="WP_186503565.1">
    <property type="nucleotide sequence ID" value="NZ_JACOGK010000023.1"/>
</dbReference>
<dbReference type="PANTHER" id="PTHR45453:SF1">
    <property type="entry name" value="PHOSPHATE REGULON SENSOR PROTEIN PHOR"/>
    <property type="match status" value="1"/>
</dbReference>
<dbReference type="InterPro" id="IPR050351">
    <property type="entry name" value="BphY/WalK/GraS-like"/>
</dbReference>
<dbReference type="InterPro" id="IPR004358">
    <property type="entry name" value="Sig_transdc_His_kin-like_C"/>
</dbReference>
<gene>
    <name evidence="10" type="ORF">H8J70_08520</name>
</gene>
<dbReference type="EC" id="2.7.13.3" evidence="3"/>
<keyword evidence="8" id="KW-0812">Transmembrane</keyword>
<keyword evidence="7" id="KW-0902">Two-component regulatory system</keyword>
<keyword evidence="5" id="KW-0808">Transferase</keyword>
<feature type="transmembrane region" description="Helical" evidence="8">
    <location>
        <begin position="7"/>
        <end position="29"/>
    </location>
</feature>
<evidence type="ECO:0000259" key="9">
    <source>
        <dbReference type="PROSITE" id="PS50109"/>
    </source>
</evidence>
<keyword evidence="6 10" id="KW-0418">Kinase</keyword>
<keyword evidence="4" id="KW-0597">Phosphoprotein</keyword>
<keyword evidence="11" id="KW-1185">Reference proteome</keyword>
<comment type="catalytic activity">
    <reaction evidence="1">
        <text>ATP + protein L-histidine = ADP + protein N-phospho-L-histidine.</text>
        <dbReference type="EC" id="2.7.13.3"/>
    </reaction>
</comment>
<reference evidence="10 11" key="1">
    <citation type="submission" date="2020-08" db="EMBL/GenBank/DDBJ databases">
        <authorList>
            <person name="Liu C."/>
            <person name="Sun Q."/>
        </authorList>
    </citation>
    <scope>NUCLEOTIDE SEQUENCE [LARGE SCALE GENOMIC DNA]</scope>
    <source>
        <strain evidence="10 11">NSJ-59</strain>
    </source>
</reference>
<evidence type="ECO:0000256" key="5">
    <source>
        <dbReference type="ARBA" id="ARBA00022679"/>
    </source>
</evidence>
<protein>
    <recommendedName>
        <fullName evidence="3">histidine kinase</fullName>
        <ecNumber evidence="3">2.7.13.3</ecNumber>
    </recommendedName>
</protein>
<dbReference type="InterPro" id="IPR003594">
    <property type="entry name" value="HATPase_dom"/>
</dbReference>
<evidence type="ECO:0000256" key="4">
    <source>
        <dbReference type="ARBA" id="ARBA00022553"/>
    </source>
</evidence>
<keyword evidence="8" id="KW-0472">Membrane</keyword>
<dbReference type="PANTHER" id="PTHR45453">
    <property type="entry name" value="PHOSPHATE REGULON SENSOR PROTEIN PHOR"/>
    <property type="match status" value="1"/>
</dbReference>
<keyword evidence="8" id="KW-1133">Transmembrane helix</keyword>
<dbReference type="SUPFAM" id="SSF47384">
    <property type="entry name" value="Homodimeric domain of signal transducing histidine kinase"/>
    <property type="match status" value="1"/>
</dbReference>
<dbReference type="InterPro" id="IPR036890">
    <property type="entry name" value="HATPase_C_sf"/>
</dbReference>
<dbReference type="PROSITE" id="PS51257">
    <property type="entry name" value="PROKAR_LIPOPROTEIN"/>
    <property type="match status" value="1"/>
</dbReference>
<evidence type="ECO:0000313" key="11">
    <source>
        <dbReference type="Proteomes" id="UP000606870"/>
    </source>
</evidence>
<proteinExistence type="predicted"/>
<evidence type="ECO:0000256" key="6">
    <source>
        <dbReference type="ARBA" id="ARBA00022777"/>
    </source>
</evidence>
<dbReference type="InterPro" id="IPR003661">
    <property type="entry name" value="HisK_dim/P_dom"/>
</dbReference>
<dbReference type="Gene3D" id="3.30.565.10">
    <property type="entry name" value="Histidine kinase-like ATPase, C-terminal domain"/>
    <property type="match status" value="1"/>
</dbReference>
<dbReference type="CDD" id="cd00075">
    <property type="entry name" value="HATPase"/>
    <property type="match status" value="1"/>
</dbReference>